<evidence type="ECO:0000256" key="4">
    <source>
        <dbReference type="ARBA" id="ARBA00022833"/>
    </source>
</evidence>
<dbReference type="GO" id="GO:0008270">
    <property type="term" value="F:zinc ion binding"/>
    <property type="evidence" value="ECO:0007669"/>
    <property type="project" value="UniProtKB-KW"/>
</dbReference>
<name>A0A9N9C658_9GLOM</name>
<dbReference type="GO" id="GO:0046983">
    <property type="term" value="F:protein dimerization activity"/>
    <property type="evidence" value="ECO:0007669"/>
    <property type="project" value="InterPro"/>
</dbReference>
<evidence type="ECO:0000313" key="9">
    <source>
        <dbReference type="Proteomes" id="UP000789570"/>
    </source>
</evidence>
<proteinExistence type="predicted"/>
<dbReference type="InterPro" id="IPR008906">
    <property type="entry name" value="HATC_C_dom"/>
</dbReference>
<evidence type="ECO:0000313" key="8">
    <source>
        <dbReference type="EMBL" id="CAG8592135.1"/>
    </source>
</evidence>
<dbReference type="Proteomes" id="UP000789570">
    <property type="component" value="Unassembled WGS sequence"/>
</dbReference>
<dbReference type="AlphaFoldDB" id="A0A9N9C658"/>
<keyword evidence="3" id="KW-0863">Zinc-finger</keyword>
<feature type="domain" description="HAT C-terminal dimerisation" evidence="7">
    <location>
        <begin position="650"/>
        <end position="694"/>
    </location>
</feature>
<dbReference type="InterPro" id="IPR012337">
    <property type="entry name" value="RNaseH-like_sf"/>
</dbReference>
<accession>A0A9N9C658</accession>
<evidence type="ECO:0000256" key="5">
    <source>
        <dbReference type="ARBA" id="ARBA00023242"/>
    </source>
</evidence>
<keyword evidence="2" id="KW-0479">Metal-binding</keyword>
<dbReference type="PANTHER" id="PTHR46481:SF10">
    <property type="entry name" value="ZINC FINGER BED DOMAIN-CONTAINING PROTEIN 39"/>
    <property type="match status" value="1"/>
</dbReference>
<evidence type="ECO:0000256" key="6">
    <source>
        <dbReference type="SAM" id="MobiDB-lite"/>
    </source>
</evidence>
<keyword evidence="9" id="KW-1185">Reference proteome</keyword>
<feature type="region of interest" description="Disordered" evidence="6">
    <location>
        <begin position="18"/>
        <end position="66"/>
    </location>
</feature>
<dbReference type="SUPFAM" id="SSF53098">
    <property type="entry name" value="Ribonuclease H-like"/>
    <property type="match status" value="1"/>
</dbReference>
<sequence length="721" mass="83514">MDQSSDVNSDHYYMEFVESSMSPAKDSSPYDDMEIEGSLTPKKPLMSPNDSDKPFKRHKPESNKGRPKQSFVWNYFITEDDSNYCQVTVPVSLKYPEGKCNHKLKSGTTTTNMINHLSKIHGIKNYTEEERLKAQGQKVINIQFPTLNEDQKFYLKKKYLKFLIDCGHQLELSKCEYFKEFVTTLNPLFEVPTDESLSYLAVNLYDIAIDALKKIFQKTDKICLTCNFWKSKGHGIIVITANWISDDYKHQEAFLTLEEIDFPFTPISIKKKIREIIHEWNISNKVSFITTENSARMIEAIKLLGGELNVERISCVSHTLQLVIGKALNVNQNIQIFILRVKRLVHFFSTPKQLESLIEAQEALHYTMVYEMVSEIPTRWNSSYHSWEKLLILRRDLTYLCNETNSGRDVEERDALKRIMLSVDEWDLMDHLVKILGKFEEITRLLDGSNYITMSLVYPMILTLKSHIKEMLAKYQNGQSSRDPYMNADSFFDDVITDIQNEILNGFQEISTNVEADVVCIEGKGSKQVLNISEPIKVDGLVISVLETLDIALNKYWSVSSDVGLFATILDPRTKKLKKFTEAERQRAIALLIDRYEIYNVNDNDENKSESQNDVDLLNNKSIMNMIMEDEESSDEEEENEINIYLKNKANRDILPLIWWENNEKKFTFLSKMAKEYLAIPVTSTDSTESSFGIINNTNNCMPPKKFYFLKKNSNLLKIYD</sequence>
<dbReference type="EMBL" id="CAJVPQ010002312">
    <property type="protein sequence ID" value="CAG8592135.1"/>
    <property type="molecule type" value="Genomic_DNA"/>
</dbReference>
<gene>
    <name evidence="8" type="ORF">FCALED_LOCUS8148</name>
</gene>
<dbReference type="OrthoDB" id="2446412at2759"/>
<evidence type="ECO:0000259" key="7">
    <source>
        <dbReference type="Pfam" id="PF05699"/>
    </source>
</evidence>
<dbReference type="PANTHER" id="PTHR46481">
    <property type="entry name" value="ZINC FINGER BED DOMAIN-CONTAINING PROTEIN 4"/>
    <property type="match status" value="1"/>
</dbReference>
<comment type="subcellular location">
    <subcellularLocation>
        <location evidence="1">Nucleus</location>
    </subcellularLocation>
</comment>
<dbReference type="InterPro" id="IPR052035">
    <property type="entry name" value="ZnF_BED_domain_contain"/>
</dbReference>
<dbReference type="Pfam" id="PF05699">
    <property type="entry name" value="Dimer_Tnp_hAT"/>
    <property type="match status" value="1"/>
</dbReference>
<evidence type="ECO:0000256" key="3">
    <source>
        <dbReference type="ARBA" id="ARBA00022771"/>
    </source>
</evidence>
<evidence type="ECO:0000256" key="2">
    <source>
        <dbReference type="ARBA" id="ARBA00022723"/>
    </source>
</evidence>
<evidence type="ECO:0000256" key="1">
    <source>
        <dbReference type="ARBA" id="ARBA00004123"/>
    </source>
</evidence>
<keyword evidence="4" id="KW-0862">Zinc</keyword>
<organism evidence="8 9">
    <name type="scientific">Funneliformis caledonium</name>
    <dbReference type="NCBI Taxonomy" id="1117310"/>
    <lineage>
        <taxon>Eukaryota</taxon>
        <taxon>Fungi</taxon>
        <taxon>Fungi incertae sedis</taxon>
        <taxon>Mucoromycota</taxon>
        <taxon>Glomeromycotina</taxon>
        <taxon>Glomeromycetes</taxon>
        <taxon>Glomerales</taxon>
        <taxon>Glomeraceae</taxon>
        <taxon>Funneliformis</taxon>
    </lineage>
</organism>
<keyword evidence="5" id="KW-0539">Nucleus</keyword>
<comment type="caution">
    <text evidence="8">The sequence shown here is derived from an EMBL/GenBank/DDBJ whole genome shotgun (WGS) entry which is preliminary data.</text>
</comment>
<reference evidence="8" key="1">
    <citation type="submission" date="2021-06" db="EMBL/GenBank/DDBJ databases">
        <authorList>
            <person name="Kallberg Y."/>
            <person name="Tangrot J."/>
            <person name="Rosling A."/>
        </authorList>
    </citation>
    <scope>NUCLEOTIDE SEQUENCE</scope>
    <source>
        <strain evidence="8">UK204</strain>
    </source>
</reference>
<feature type="compositionally biased region" description="Basic and acidic residues" evidence="6">
    <location>
        <begin position="50"/>
        <end position="64"/>
    </location>
</feature>
<protein>
    <submittedName>
        <fullName evidence="8">15999_t:CDS:1</fullName>
    </submittedName>
</protein>
<dbReference type="GO" id="GO:0005634">
    <property type="term" value="C:nucleus"/>
    <property type="evidence" value="ECO:0007669"/>
    <property type="project" value="UniProtKB-SubCell"/>
</dbReference>